<protein>
    <submittedName>
        <fullName evidence="9">Nitrite/sulfite reductase</fullName>
    </submittedName>
</protein>
<feature type="domain" description="Nitrite/sulphite reductase 4Fe-4S" evidence="7">
    <location>
        <begin position="338"/>
        <end position="425"/>
    </location>
</feature>
<proteinExistence type="predicted"/>
<dbReference type="InterPro" id="IPR036136">
    <property type="entry name" value="Nit/Sulf_reduc_fer-like_dom_sf"/>
</dbReference>
<dbReference type="InterPro" id="IPR006067">
    <property type="entry name" value="NO2/SO3_Rdtase_4Fe4S_dom"/>
</dbReference>
<keyword evidence="1" id="KW-0004">4Fe-4S</keyword>
<dbReference type="AlphaFoldDB" id="A0A650CP28"/>
<dbReference type="SUPFAM" id="SSF56014">
    <property type="entry name" value="Nitrite and sulphite reductase 4Fe-4S domain-like"/>
    <property type="match status" value="2"/>
</dbReference>
<evidence type="ECO:0000313" key="10">
    <source>
        <dbReference type="Proteomes" id="UP000423396"/>
    </source>
</evidence>
<dbReference type="Pfam" id="PF03460">
    <property type="entry name" value="NIR_SIR_ferr"/>
    <property type="match status" value="1"/>
</dbReference>
<evidence type="ECO:0000256" key="5">
    <source>
        <dbReference type="ARBA" id="ARBA00023004"/>
    </source>
</evidence>
<dbReference type="Proteomes" id="UP000423396">
    <property type="component" value="Chromosome"/>
</dbReference>
<dbReference type="InterPro" id="IPR005117">
    <property type="entry name" value="NiRdtase/SiRdtase_haem-b_fer"/>
</dbReference>
<feature type="domain" description="Nitrite/Sulfite reductase ferredoxin-like" evidence="8">
    <location>
        <begin position="51"/>
        <end position="97"/>
    </location>
</feature>
<evidence type="ECO:0000256" key="3">
    <source>
        <dbReference type="ARBA" id="ARBA00022723"/>
    </source>
</evidence>
<evidence type="ECO:0000256" key="4">
    <source>
        <dbReference type="ARBA" id="ARBA00023002"/>
    </source>
</evidence>
<dbReference type="EMBL" id="CP045483">
    <property type="protein sequence ID" value="QGR19596.1"/>
    <property type="molecule type" value="Genomic_DNA"/>
</dbReference>
<evidence type="ECO:0000256" key="6">
    <source>
        <dbReference type="ARBA" id="ARBA00023014"/>
    </source>
</evidence>
<gene>
    <name evidence="9" type="ORF">D1868_06045</name>
</gene>
<keyword evidence="3" id="KW-0479">Metal-binding</keyword>
<evidence type="ECO:0000259" key="7">
    <source>
        <dbReference type="Pfam" id="PF01077"/>
    </source>
</evidence>
<dbReference type="Pfam" id="PF01077">
    <property type="entry name" value="NIR_SIR"/>
    <property type="match status" value="2"/>
</dbReference>
<dbReference type="PANTHER" id="PTHR32439:SF9">
    <property type="entry name" value="BLR3264 PROTEIN"/>
    <property type="match status" value="1"/>
</dbReference>
<evidence type="ECO:0000259" key="8">
    <source>
        <dbReference type="Pfam" id="PF03460"/>
    </source>
</evidence>
<name>A0A650CP28_9CREN</name>
<keyword evidence="5" id="KW-0408">Iron</keyword>
<dbReference type="InterPro" id="IPR006066">
    <property type="entry name" value="NO2/SO3_Rdtase_FeS/sirohaem_BS"/>
</dbReference>
<dbReference type="KEGG" id="sazo:D1868_06045"/>
<dbReference type="GO" id="GO:0020037">
    <property type="term" value="F:heme binding"/>
    <property type="evidence" value="ECO:0007669"/>
    <property type="project" value="InterPro"/>
</dbReference>
<keyword evidence="4" id="KW-0560">Oxidoreductase</keyword>
<keyword evidence="10" id="KW-1185">Reference proteome</keyword>
<feature type="domain" description="Nitrite/sulphite reductase 4Fe-4S" evidence="7">
    <location>
        <begin position="107"/>
        <end position="250"/>
    </location>
</feature>
<dbReference type="InterPro" id="IPR051329">
    <property type="entry name" value="NIR_SIR_4Fe-4S"/>
</dbReference>
<dbReference type="GO" id="GO:0046872">
    <property type="term" value="F:metal ion binding"/>
    <property type="evidence" value="ECO:0007669"/>
    <property type="project" value="UniProtKB-KW"/>
</dbReference>
<organism evidence="9 10">
    <name type="scientific">Stygiolobus azoricus</name>
    <dbReference type="NCBI Taxonomy" id="41675"/>
    <lineage>
        <taxon>Archaea</taxon>
        <taxon>Thermoproteota</taxon>
        <taxon>Thermoprotei</taxon>
        <taxon>Sulfolobales</taxon>
        <taxon>Sulfolobaceae</taxon>
        <taxon>Stygiolobus</taxon>
    </lineage>
</organism>
<dbReference type="PROSITE" id="PS00365">
    <property type="entry name" value="NIR_SIR"/>
    <property type="match status" value="1"/>
</dbReference>
<dbReference type="GO" id="GO:0016491">
    <property type="term" value="F:oxidoreductase activity"/>
    <property type="evidence" value="ECO:0007669"/>
    <property type="project" value="UniProtKB-KW"/>
</dbReference>
<sequence>MIFCIMSISFKDKYKIFYPRRYEGIYTSGGDNPLISIRIRQGKGRDPAKWSAEQFEKLAEIAKDYGNNKIHLTSRGDVELYGIDMRNLDEILFELEKVGLSPRDSCGASVRNVIPCLSQICPKANVDAEKLAVYISNFFRYNKEYEYPNLPKRVKISISACEVGCAHPAIMDVGIIAKKNGKFDVMIGGGIGEKAFEGKTLFTDITVDKLLPICVAVANILKKENEKRGFKHVVEKYGEEKIKEMIMREAEIVAPSLPPLVDDVSLPKTIQMEKIVRIKPIGGWLHVDDIPEIVSVMRENLEYGYLFNTQELYIPIQTEDVHLNIRAPYEITDTRMWEKKFNVNSCIGNDYCPPALVPTTEMATKVYERLKDEGIKVRISFSGCTHSCGKHWVMDLGFGAIANRGNVRLNVVVGGGNKNIGKVIGSIPADKYMTVVDRFIKLVKEGEINLDNIDVDKLKKNFRDIEGFEEYK</sequence>
<keyword evidence="6" id="KW-0411">Iron-sulfur</keyword>
<dbReference type="Gene3D" id="3.30.413.10">
    <property type="entry name" value="Sulfite Reductase Hemoprotein, domain 1"/>
    <property type="match status" value="2"/>
</dbReference>
<evidence type="ECO:0000256" key="2">
    <source>
        <dbReference type="ARBA" id="ARBA00022617"/>
    </source>
</evidence>
<dbReference type="GO" id="GO:0051539">
    <property type="term" value="F:4 iron, 4 sulfur cluster binding"/>
    <property type="evidence" value="ECO:0007669"/>
    <property type="project" value="UniProtKB-KW"/>
</dbReference>
<evidence type="ECO:0000313" key="9">
    <source>
        <dbReference type="EMBL" id="QGR19596.1"/>
    </source>
</evidence>
<dbReference type="InterPro" id="IPR045854">
    <property type="entry name" value="NO2/SO3_Rdtase_4Fe4S_sf"/>
</dbReference>
<accession>A0A650CP28</accession>
<keyword evidence="2" id="KW-0349">Heme</keyword>
<evidence type="ECO:0000256" key="1">
    <source>
        <dbReference type="ARBA" id="ARBA00022485"/>
    </source>
</evidence>
<reference evidence="9 10" key="1">
    <citation type="submission" date="2019-10" db="EMBL/GenBank/DDBJ databases">
        <title>Genome Sequences from Six Type Strain Members of the Archaeal Family Sulfolobaceae: Acidianus ambivalens, Acidianus infernus, Metallosphaera prunae, Stygiolobus azoricus, Sulfolobus metallicus, and Sulfurisphaera ohwakuensis.</title>
        <authorList>
            <person name="Counts J.A."/>
            <person name="Kelly R.M."/>
        </authorList>
    </citation>
    <scope>NUCLEOTIDE SEQUENCE [LARGE SCALE GENOMIC DNA]</scope>
    <source>
        <strain evidence="9 10">FC6</strain>
    </source>
</reference>
<dbReference type="PANTHER" id="PTHR32439">
    <property type="entry name" value="FERREDOXIN--NITRITE REDUCTASE, CHLOROPLASTIC"/>
    <property type="match status" value="1"/>
</dbReference>
<dbReference type="SUPFAM" id="SSF55124">
    <property type="entry name" value="Nitrite/Sulfite reductase N-terminal domain-like"/>
    <property type="match status" value="1"/>
</dbReference>